<evidence type="ECO:0000313" key="2">
    <source>
        <dbReference type="EMBL" id="KAF0895547.1"/>
    </source>
</evidence>
<comment type="caution">
    <text evidence="2">The sequence shown here is derived from an EMBL/GenBank/DDBJ whole genome shotgun (WGS) entry which is preliminary data.</text>
</comment>
<accession>A0A6G1C6D9</accession>
<name>A0A6G1C6D9_9ORYZ</name>
<evidence type="ECO:0000313" key="3">
    <source>
        <dbReference type="Proteomes" id="UP000479710"/>
    </source>
</evidence>
<organism evidence="2 3">
    <name type="scientific">Oryza meyeriana var. granulata</name>
    <dbReference type="NCBI Taxonomy" id="110450"/>
    <lineage>
        <taxon>Eukaryota</taxon>
        <taxon>Viridiplantae</taxon>
        <taxon>Streptophyta</taxon>
        <taxon>Embryophyta</taxon>
        <taxon>Tracheophyta</taxon>
        <taxon>Spermatophyta</taxon>
        <taxon>Magnoliopsida</taxon>
        <taxon>Liliopsida</taxon>
        <taxon>Poales</taxon>
        <taxon>Poaceae</taxon>
        <taxon>BOP clade</taxon>
        <taxon>Oryzoideae</taxon>
        <taxon>Oryzeae</taxon>
        <taxon>Oryzinae</taxon>
        <taxon>Oryza</taxon>
        <taxon>Oryza meyeriana</taxon>
    </lineage>
</organism>
<dbReference type="Proteomes" id="UP000479710">
    <property type="component" value="Unassembled WGS sequence"/>
</dbReference>
<evidence type="ECO:0000256" key="1">
    <source>
        <dbReference type="SAM" id="MobiDB-lite"/>
    </source>
</evidence>
<protein>
    <submittedName>
        <fullName evidence="2">Uncharacterized protein</fullName>
    </submittedName>
</protein>
<reference evidence="2 3" key="1">
    <citation type="submission" date="2019-11" db="EMBL/GenBank/DDBJ databases">
        <title>Whole genome sequence of Oryza granulata.</title>
        <authorList>
            <person name="Li W."/>
        </authorList>
    </citation>
    <scope>NUCLEOTIDE SEQUENCE [LARGE SCALE GENOMIC DNA]</scope>
    <source>
        <strain evidence="3">cv. Menghai</strain>
        <tissue evidence="2">Leaf</tissue>
    </source>
</reference>
<feature type="region of interest" description="Disordered" evidence="1">
    <location>
        <begin position="1"/>
        <end position="22"/>
    </location>
</feature>
<gene>
    <name evidence="2" type="ORF">E2562_013862</name>
</gene>
<dbReference type="AlphaFoldDB" id="A0A6G1C6D9"/>
<proteinExistence type="predicted"/>
<dbReference type="EMBL" id="SPHZ02000010">
    <property type="protein sequence ID" value="KAF0895547.1"/>
    <property type="molecule type" value="Genomic_DNA"/>
</dbReference>
<keyword evidence="3" id="KW-1185">Reference proteome</keyword>
<sequence>MAAGSVAAPLRGEGATAAASTASPLRDGHLRLGRGALARLVFTALSAAAEPRRIILLSFMY</sequence>